<dbReference type="GO" id="GO:0008270">
    <property type="term" value="F:zinc ion binding"/>
    <property type="evidence" value="ECO:0007669"/>
    <property type="project" value="UniProtKB-KW"/>
</dbReference>
<name>A0A9Q0N5L8_9DIPT</name>
<dbReference type="EMBL" id="WJQU01000002">
    <property type="protein sequence ID" value="KAJ6644011.1"/>
    <property type="molecule type" value="Genomic_DNA"/>
</dbReference>
<evidence type="ECO:0000256" key="5">
    <source>
        <dbReference type="ARBA" id="ARBA00022771"/>
    </source>
</evidence>
<evidence type="ECO:0000313" key="14">
    <source>
        <dbReference type="Proteomes" id="UP001151699"/>
    </source>
</evidence>
<keyword evidence="8" id="KW-0238">DNA-binding</keyword>
<feature type="domain" description="C2H2-type" evidence="12">
    <location>
        <begin position="205"/>
        <end position="232"/>
    </location>
</feature>
<dbReference type="Proteomes" id="UP001151699">
    <property type="component" value="Chromosome B"/>
</dbReference>
<keyword evidence="10" id="KW-0539">Nucleus</keyword>
<dbReference type="PROSITE" id="PS00028">
    <property type="entry name" value="ZINC_FINGER_C2H2_1"/>
    <property type="match status" value="4"/>
</dbReference>
<evidence type="ECO:0000256" key="2">
    <source>
        <dbReference type="ARBA" id="ARBA00010831"/>
    </source>
</evidence>
<sequence>MLIEDFPNSRTTFHGFTLLNHQQPILYPITPPHHHSPPYQDFRGRNEIDHRHMNHQDESSYNFQKLHYYTALTPSTYYPTLYPSPPQSISPPSQALQQLISYRKHSNANYESGSEHFMLTNDSDTYNRRNSVIMKVQDQVIVPSFKLNTPPVPATKVTSDSDEENFVCKWISCFSIFDTLEALATHVTQCHAVASLDGLYHCKWHACPRSDRGFNARYKMLVHVRTHTKEKPHSCDQCPKSFSRAENLKIHIRSHSGEKPYQCPVEGCNKAYSNSSDRFKHTRTHSTEKPYFCKVPGCNKRYTDPSSLRKHVKTFKHLPHSLDTNPLAGNEIETRTNQTFPYQEKSVVEKPAYKCIHECCKQLRKSEMFQLGHLMDNVTIIGPNAIPFKYHGATDNGTYPFESEWNKIDEPLDLSIHKVVRS</sequence>
<keyword evidence="14" id="KW-1185">Reference proteome</keyword>
<reference evidence="13" key="1">
    <citation type="submission" date="2022-07" db="EMBL/GenBank/DDBJ databases">
        <authorList>
            <person name="Trinca V."/>
            <person name="Uliana J.V.C."/>
            <person name="Torres T.T."/>
            <person name="Ward R.J."/>
            <person name="Monesi N."/>
        </authorList>
    </citation>
    <scope>NUCLEOTIDE SEQUENCE</scope>
    <source>
        <strain evidence="13">HSMRA1968</strain>
        <tissue evidence="13">Whole embryos</tissue>
    </source>
</reference>
<protein>
    <submittedName>
        <fullName evidence="13">Zinc finger protein</fullName>
    </submittedName>
</protein>
<dbReference type="InterPro" id="IPR036236">
    <property type="entry name" value="Znf_C2H2_sf"/>
</dbReference>
<evidence type="ECO:0000256" key="6">
    <source>
        <dbReference type="ARBA" id="ARBA00022833"/>
    </source>
</evidence>
<evidence type="ECO:0000256" key="4">
    <source>
        <dbReference type="ARBA" id="ARBA00022737"/>
    </source>
</evidence>
<dbReference type="PROSITE" id="PS50157">
    <property type="entry name" value="ZINC_FINGER_C2H2_2"/>
    <property type="match status" value="4"/>
</dbReference>
<dbReference type="AlphaFoldDB" id="A0A9Q0N5L8"/>
<dbReference type="FunFam" id="3.30.160.60:FF:000019">
    <property type="entry name" value="GLI family zinc finger 3"/>
    <property type="match status" value="1"/>
</dbReference>
<keyword evidence="7" id="KW-0805">Transcription regulation</keyword>
<proteinExistence type="inferred from homology"/>
<dbReference type="SUPFAM" id="SSF57667">
    <property type="entry name" value="beta-beta-alpha zinc fingers"/>
    <property type="match status" value="2"/>
</dbReference>
<evidence type="ECO:0000256" key="8">
    <source>
        <dbReference type="ARBA" id="ARBA00023125"/>
    </source>
</evidence>
<dbReference type="PANTHER" id="PTHR45718:SF8">
    <property type="entry name" value="GLIS FAMILY ZINC FINGER 2"/>
    <property type="match status" value="1"/>
</dbReference>
<dbReference type="InterPro" id="IPR043359">
    <property type="entry name" value="GLI-like"/>
</dbReference>
<evidence type="ECO:0000256" key="1">
    <source>
        <dbReference type="ARBA" id="ARBA00004123"/>
    </source>
</evidence>
<dbReference type="Pfam" id="PF00096">
    <property type="entry name" value="zf-C2H2"/>
    <property type="match status" value="3"/>
</dbReference>
<evidence type="ECO:0000313" key="13">
    <source>
        <dbReference type="EMBL" id="KAJ6644011.1"/>
    </source>
</evidence>
<dbReference type="FunFam" id="3.30.160.60:FF:000359">
    <property type="entry name" value="GLIS family zinc finger 2"/>
    <property type="match status" value="1"/>
</dbReference>
<dbReference type="OrthoDB" id="3214149at2759"/>
<feature type="domain" description="C2H2-type" evidence="12">
    <location>
        <begin position="233"/>
        <end position="260"/>
    </location>
</feature>
<dbReference type="GO" id="GO:0000981">
    <property type="term" value="F:DNA-binding transcription factor activity, RNA polymerase II-specific"/>
    <property type="evidence" value="ECO:0007669"/>
    <property type="project" value="TreeGrafter"/>
</dbReference>
<dbReference type="SMART" id="SM00355">
    <property type="entry name" value="ZnF_C2H2"/>
    <property type="match status" value="5"/>
</dbReference>
<keyword evidence="4" id="KW-0677">Repeat</keyword>
<evidence type="ECO:0000256" key="11">
    <source>
        <dbReference type="PROSITE-ProRule" id="PRU00042"/>
    </source>
</evidence>
<dbReference type="GO" id="GO:0000978">
    <property type="term" value="F:RNA polymerase II cis-regulatory region sequence-specific DNA binding"/>
    <property type="evidence" value="ECO:0007669"/>
    <property type="project" value="TreeGrafter"/>
</dbReference>
<dbReference type="InterPro" id="IPR056436">
    <property type="entry name" value="Znf-C2H2_ZIC1-5/GLI1-3-like"/>
</dbReference>
<dbReference type="PANTHER" id="PTHR45718">
    <property type="entry name" value="TRANSCRIPTIONAL ACTIVATOR CUBITUS INTERRUPTUS"/>
    <property type="match status" value="1"/>
</dbReference>
<dbReference type="GO" id="GO:0000122">
    <property type="term" value="P:negative regulation of transcription by RNA polymerase II"/>
    <property type="evidence" value="ECO:0007669"/>
    <property type="project" value="UniProtKB-ARBA"/>
</dbReference>
<comment type="subcellular location">
    <subcellularLocation>
        <location evidence="1">Nucleus</location>
    </subcellularLocation>
</comment>
<evidence type="ECO:0000259" key="12">
    <source>
        <dbReference type="PROSITE" id="PS50157"/>
    </source>
</evidence>
<dbReference type="FunFam" id="3.30.160.60:FF:000310">
    <property type="entry name" value="GLIS family zinc finger 2"/>
    <property type="match status" value="1"/>
</dbReference>
<feature type="domain" description="C2H2-type" evidence="12">
    <location>
        <begin position="261"/>
        <end position="290"/>
    </location>
</feature>
<dbReference type="Gene3D" id="3.30.160.60">
    <property type="entry name" value="Classic Zinc Finger"/>
    <property type="match status" value="4"/>
</dbReference>
<dbReference type="InterPro" id="IPR013087">
    <property type="entry name" value="Znf_C2H2_type"/>
</dbReference>
<evidence type="ECO:0000256" key="9">
    <source>
        <dbReference type="ARBA" id="ARBA00023163"/>
    </source>
</evidence>
<accession>A0A9Q0N5L8</accession>
<comment type="caution">
    <text evidence="13">The sequence shown here is derived from an EMBL/GenBank/DDBJ whole genome shotgun (WGS) entry which is preliminary data.</text>
</comment>
<keyword evidence="3" id="KW-0479">Metal-binding</keyword>
<organism evidence="13 14">
    <name type="scientific">Pseudolycoriella hygida</name>
    <dbReference type="NCBI Taxonomy" id="35572"/>
    <lineage>
        <taxon>Eukaryota</taxon>
        <taxon>Metazoa</taxon>
        <taxon>Ecdysozoa</taxon>
        <taxon>Arthropoda</taxon>
        <taxon>Hexapoda</taxon>
        <taxon>Insecta</taxon>
        <taxon>Pterygota</taxon>
        <taxon>Neoptera</taxon>
        <taxon>Endopterygota</taxon>
        <taxon>Diptera</taxon>
        <taxon>Nematocera</taxon>
        <taxon>Sciaroidea</taxon>
        <taxon>Sciaridae</taxon>
        <taxon>Pseudolycoriella</taxon>
    </lineage>
</organism>
<dbReference type="Pfam" id="PF23561">
    <property type="entry name" value="zf-C2H2_15"/>
    <property type="match status" value="1"/>
</dbReference>
<dbReference type="GO" id="GO:0005634">
    <property type="term" value="C:nucleus"/>
    <property type="evidence" value="ECO:0007669"/>
    <property type="project" value="UniProtKB-SubCell"/>
</dbReference>
<evidence type="ECO:0000256" key="3">
    <source>
        <dbReference type="ARBA" id="ARBA00022723"/>
    </source>
</evidence>
<comment type="similarity">
    <text evidence="2">Belongs to the GLI C2H2-type zinc-finger protein family.</text>
</comment>
<keyword evidence="9" id="KW-0804">Transcription</keyword>
<feature type="domain" description="C2H2-type" evidence="12">
    <location>
        <begin position="291"/>
        <end position="317"/>
    </location>
</feature>
<evidence type="ECO:0000256" key="7">
    <source>
        <dbReference type="ARBA" id="ARBA00023015"/>
    </source>
</evidence>
<keyword evidence="5 11" id="KW-0863">Zinc-finger</keyword>
<gene>
    <name evidence="13" type="primary">sug</name>
    <name evidence="13" type="ORF">Bhyg_08976</name>
</gene>
<evidence type="ECO:0000256" key="10">
    <source>
        <dbReference type="ARBA" id="ARBA00023242"/>
    </source>
</evidence>
<keyword evidence="6" id="KW-0862">Zinc</keyword>